<dbReference type="PANTHER" id="PTHR37209:SF3">
    <property type="entry name" value="LYSINE-RICH ARABINOGALACTAN PROTEIN 17"/>
    <property type="match status" value="1"/>
</dbReference>
<feature type="compositionally biased region" description="Low complexity" evidence="1">
    <location>
        <begin position="125"/>
        <end position="163"/>
    </location>
</feature>
<organism evidence="2 3">
    <name type="scientific">Arabis alpina</name>
    <name type="common">Alpine rock-cress</name>
    <dbReference type="NCBI Taxonomy" id="50452"/>
    <lineage>
        <taxon>Eukaryota</taxon>
        <taxon>Viridiplantae</taxon>
        <taxon>Streptophyta</taxon>
        <taxon>Embryophyta</taxon>
        <taxon>Tracheophyta</taxon>
        <taxon>Spermatophyta</taxon>
        <taxon>Magnoliopsida</taxon>
        <taxon>eudicotyledons</taxon>
        <taxon>Gunneridae</taxon>
        <taxon>Pentapetalae</taxon>
        <taxon>rosids</taxon>
        <taxon>malvids</taxon>
        <taxon>Brassicales</taxon>
        <taxon>Brassicaceae</taxon>
        <taxon>Arabideae</taxon>
        <taxon>Arabis</taxon>
    </lineage>
</organism>
<dbReference type="InterPro" id="IPR044981">
    <property type="entry name" value="AGP9/17/18"/>
</dbReference>
<dbReference type="Proteomes" id="UP000029120">
    <property type="component" value="Chromosome 7"/>
</dbReference>
<feature type="region of interest" description="Disordered" evidence="1">
    <location>
        <begin position="124"/>
        <end position="165"/>
    </location>
</feature>
<keyword evidence="3" id="KW-1185">Reference proteome</keyword>
<accession>A0A087GKH3</accession>
<dbReference type="EMBL" id="CM002875">
    <property type="protein sequence ID" value="KFK30375.1"/>
    <property type="molecule type" value="Genomic_DNA"/>
</dbReference>
<dbReference type="GO" id="GO:0005886">
    <property type="term" value="C:plasma membrane"/>
    <property type="evidence" value="ECO:0007669"/>
    <property type="project" value="InterPro"/>
</dbReference>
<dbReference type="PANTHER" id="PTHR37209">
    <property type="entry name" value="LYSINE-RICH ARABINOGALACTAN PROTEIN 17-RELATED"/>
    <property type="match status" value="1"/>
</dbReference>
<dbReference type="Gramene" id="KFK30375">
    <property type="protein sequence ID" value="KFK30375"/>
    <property type="gene ID" value="AALP_AA7G252900"/>
</dbReference>
<gene>
    <name evidence="2" type="ordered locus">AALP_Aa7g252900</name>
</gene>
<name>A0A087GKH3_ARAAL</name>
<reference evidence="3" key="1">
    <citation type="journal article" date="2015" name="Nat. Plants">
        <title>Genome expansion of Arabis alpina linked with retrotransposition and reduced symmetric DNA methylation.</title>
        <authorList>
            <person name="Willing E.M."/>
            <person name="Rawat V."/>
            <person name="Mandakova T."/>
            <person name="Maumus F."/>
            <person name="James G.V."/>
            <person name="Nordstroem K.J."/>
            <person name="Becker C."/>
            <person name="Warthmann N."/>
            <person name="Chica C."/>
            <person name="Szarzynska B."/>
            <person name="Zytnicki M."/>
            <person name="Albani M.C."/>
            <person name="Kiefer C."/>
            <person name="Bergonzi S."/>
            <person name="Castaings L."/>
            <person name="Mateos J.L."/>
            <person name="Berns M.C."/>
            <person name="Bujdoso N."/>
            <person name="Piofczyk T."/>
            <person name="de Lorenzo L."/>
            <person name="Barrero-Sicilia C."/>
            <person name="Mateos I."/>
            <person name="Piednoel M."/>
            <person name="Hagmann J."/>
            <person name="Chen-Min-Tao R."/>
            <person name="Iglesias-Fernandez R."/>
            <person name="Schuster S.C."/>
            <person name="Alonso-Blanco C."/>
            <person name="Roudier F."/>
            <person name="Carbonero P."/>
            <person name="Paz-Ares J."/>
            <person name="Davis S.J."/>
            <person name="Pecinka A."/>
            <person name="Quesneville H."/>
            <person name="Colot V."/>
            <person name="Lysak M.A."/>
            <person name="Weigel D."/>
            <person name="Coupland G."/>
            <person name="Schneeberger K."/>
        </authorList>
    </citation>
    <scope>NUCLEOTIDE SEQUENCE [LARGE SCALE GENOMIC DNA]</scope>
    <source>
        <strain evidence="3">cv. Pajares</strain>
    </source>
</reference>
<evidence type="ECO:0000313" key="3">
    <source>
        <dbReference type="Proteomes" id="UP000029120"/>
    </source>
</evidence>
<evidence type="ECO:0000313" key="2">
    <source>
        <dbReference type="EMBL" id="KFK30375.1"/>
    </source>
</evidence>
<proteinExistence type="predicted"/>
<protein>
    <submittedName>
        <fullName evidence="2">Uncharacterized protein</fullName>
    </submittedName>
</protein>
<sequence length="190" mass="20669">MAKNYRHFLPIHEVLQKDYSNDDEFTSRVSLELCLPENRDAAVKLLAADTRSRCSRVFVEGYNTSLPADEIKLALFKHFSSSCGGVFDVVVPVDPETNLLGRNFVLIATLICIVVAGVGGQFPVSSPTKSPSAPTTSPSKSPIGTSPTVAPAKAPASSPVVTPKTSRLLHQLRHRISGKENQFRYKFVSI</sequence>
<evidence type="ECO:0000256" key="1">
    <source>
        <dbReference type="SAM" id="MobiDB-lite"/>
    </source>
</evidence>
<dbReference type="AlphaFoldDB" id="A0A087GKH3"/>